<proteinExistence type="predicted"/>
<sequence>MVIPLYRAISQALLTRPPLATQGTSSSVLPLDLHVLGLPPAFNLSHDQTLQLKVFEAFASAQ</sequence>
<reference evidence="1 2" key="1">
    <citation type="submission" date="2007-01" db="EMBL/GenBank/DDBJ databases">
        <authorList>
            <person name="Kobayashi T."/>
            <person name="Suzuki M."/>
            <person name="Inoue H."/>
            <person name="Itai R.N."/>
            <person name="Takahashi M."/>
            <person name="Nakanishi H."/>
            <person name="Mori S."/>
            <person name="Nishizawa N.K."/>
        </authorList>
    </citation>
    <scope>NUCLEOTIDE SEQUENCE [LARGE SCALE GENOMIC DNA]</scope>
    <source>
        <strain evidence="1 2">2740-80</strain>
    </source>
</reference>
<comment type="caution">
    <text evidence="1">The sequence shown here is derived from an EMBL/GenBank/DDBJ whole genome shotgun (WGS) entry which is preliminary data.</text>
</comment>
<dbReference type="Proteomes" id="UP000003017">
    <property type="component" value="Unassembled WGS sequence"/>
</dbReference>
<organism evidence="1 2">
    <name type="scientific">Vibrio cholerae 2740-80</name>
    <dbReference type="NCBI Taxonomy" id="412614"/>
    <lineage>
        <taxon>Bacteria</taxon>
        <taxon>Pseudomonadati</taxon>
        <taxon>Pseudomonadota</taxon>
        <taxon>Gammaproteobacteria</taxon>
        <taxon>Vibrionales</taxon>
        <taxon>Vibrionaceae</taxon>
        <taxon>Vibrio</taxon>
    </lineage>
</organism>
<dbReference type="EMBL" id="AAUT02000022">
    <property type="protein sequence ID" value="KNA57729.1"/>
    <property type="molecule type" value="Genomic_DNA"/>
</dbReference>
<gene>
    <name evidence="1" type="ORF">VC274080_023770</name>
</gene>
<protein>
    <submittedName>
        <fullName evidence="1">Uncharacterized protein</fullName>
    </submittedName>
</protein>
<dbReference type="AlphaFoldDB" id="A0A0K9UNQ7"/>
<name>A0A0K9UNQ7_VIBCL</name>
<reference evidence="1 2" key="2">
    <citation type="submission" date="2010-08" db="EMBL/GenBank/DDBJ databases">
        <title>The Genome Sequence of Vibrio cholerae strain 2740-80.</title>
        <authorList>
            <consortium name="The Broad Institute Genome Sequencing Platform"/>
            <person name="Colwell R."/>
            <person name="Young S.K."/>
            <person name="Zeng Q."/>
            <person name="Alvarado L."/>
            <person name="Berlin A."/>
            <person name="Chapman S."/>
            <person name="Chen Z."/>
            <person name="Freedman E."/>
            <person name="Gellesch M."/>
            <person name="Goldberg J."/>
            <person name="Griggs A."/>
            <person name="Gujja S."/>
            <person name="Heilman E."/>
            <person name="Heiman D."/>
            <person name="Howarth C."/>
            <person name="Larson L."/>
            <person name="Mehta T."/>
            <person name="Neiman D.N."/>
            <person name="Park D."/>
            <person name="Pearson M."/>
            <person name="Roberts A."/>
            <person name="Saif S."/>
            <person name="Shenoy N."/>
            <person name="Sisk P."/>
            <person name="Stolte C."/>
            <person name="Sykes S."/>
            <person name="White J."/>
            <person name="Yandava C."/>
            <person name="Borodovsky M."/>
            <person name="Heidelberg J."/>
            <person name="Haas B."/>
            <person name="Nusbaum C."/>
            <person name="Birren B."/>
        </authorList>
    </citation>
    <scope>NUCLEOTIDE SEQUENCE [LARGE SCALE GENOMIC DNA]</scope>
    <source>
        <strain evidence="1 2">2740-80</strain>
    </source>
</reference>
<evidence type="ECO:0000313" key="1">
    <source>
        <dbReference type="EMBL" id="KNA57729.1"/>
    </source>
</evidence>
<accession>A0A0K9UNQ7</accession>
<evidence type="ECO:0000313" key="2">
    <source>
        <dbReference type="Proteomes" id="UP000003017"/>
    </source>
</evidence>